<dbReference type="Gene3D" id="2.40.10.120">
    <property type="match status" value="1"/>
</dbReference>
<dbReference type="RefSeq" id="WP_409122886.1">
    <property type="nucleotide sequence ID" value="NZ_JBJVNI010000014.1"/>
</dbReference>
<dbReference type="SUPFAM" id="SSF50494">
    <property type="entry name" value="Trypsin-like serine proteases"/>
    <property type="match status" value="1"/>
</dbReference>
<evidence type="ECO:0000313" key="3">
    <source>
        <dbReference type="EMBL" id="MFM9612154.1"/>
    </source>
</evidence>
<feature type="compositionally biased region" description="Polar residues" evidence="1">
    <location>
        <begin position="320"/>
        <end position="330"/>
    </location>
</feature>
<feature type="compositionally biased region" description="Pro residues" evidence="1">
    <location>
        <begin position="305"/>
        <end position="317"/>
    </location>
</feature>
<gene>
    <name evidence="3" type="ORF">ACKI18_25990</name>
</gene>
<organism evidence="3 4">
    <name type="scientific">Streptomyces niveiscabiei</name>
    <dbReference type="NCBI Taxonomy" id="164115"/>
    <lineage>
        <taxon>Bacteria</taxon>
        <taxon>Bacillati</taxon>
        <taxon>Actinomycetota</taxon>
        <taxon>Actinomycetes</taxon>
        <taxon>Kitasatosporales</taxon>
        <taxon>Streptomycetaceae</taxon>
        <taxon>Streptomyces</taxon>
    </lineage>
</organism>
<name>A0ABW9HY49_9ACTN</name>
<dbReference type="Pfam" id="PF20028">
    <property type="entry name" value="VMAP-C"/>
    <property type="match status" value="1"/>
</dbReference>
<keyword evidence="4" id="KW-1185">Reference proteome</keyword>
<dbReference type="InterPro" id="IPR045450">
    <property type="entry name" value="VMAP_C"/>
</dbReference>
<accession>A0ABW9HY49</accession>
<protein>
    <submittedName>
        <fullName evidence="3">Trypsin-like peptidase domain-containing protein</fullName>
    </submittedName>
</protein>
<dbReference type="EMBL" id="JBJVNI010000014">
    <property type="protein sequence ID" value="MFM9612154.1"/>
    <property type="molecule type" value="Genomic_DNA"/>
</dbReference>
<dbReference type="Proteomes" id="UP001631957">
    <property type="component" value="Unassembled WGS sequence"/>
</dbReference>
<evidence type="ECO:0000256" key="1">
    <source>
        <dbReference type="SAM" id="MobiDB-lite"/>
    </source>
</evidence>
<reference evidence="3 4" key="1">
    <citation type="submission" date="2024-12" db="EMBL/GenBank/DDBJ databases">
        <title>Forecasting of Potato common scab and diversities of Pathogenic streptomyces spp. in china.</title>
        <authorList>
            <person name="Handique U."/>
            <person name="Wu J."/>
        </authorList>
    </citation>
    <scope>NUCLEOTIDE SEQUENCE [LARGE SCALE GENOMIC DNA]</scope>
    <source>
        <strain evidence="3 4">ZRIMU1530</strain>
    </source>
</reference>
<dbReference type="Pfam" id="PF13365">
    <property type="entry name" value="Trypsin_2"/>
    <property type="match status" value="1"/>
</dbReference>
<comment type="caution">
    <text evidence="3">The sequence shown here is derived from an EMBL/GenBank/DDBJ whole genome shotgun (WGS) entry which is preliminary data.</text>
</comment>
<dbReference type="InterPro" id="IPR009003">
    <property type="entry name" value="Peptidase_S1_PA"/>
</dbReference>
<feature type="region of interest" description="Disordered" evidence="1">
    <location>
        <begin position="299"/>
        <end position="337"/>
    </location>
</feature>
<proteinExistence type="predicted"/>
<evidence type="ECO:0000259" key="2">
    <source>
        <dbReference type="Pfam" id="PF20028"/>
    </source>
</evidence>
<feature type="domain" description="vWA-MoxR associated protein C-terminal" evidence="2">
    <location>
        <begin position="359"/>
        <end position="595"/>
    </location>
</feature>
<sequence length="611" mass="65420">MKSAAWHARVEASGKVLGAGFLVTPDTVVTCAHVLDGRVEGLAVSFTERPGTDPVPVRLLAHGGWSARAGHDRGDVAVLRLERDAGVAPAVLAPPDAVHGRAADGGPRKLVVYGFPAGFDEGTLAEYRVTSRQLISDEWNQLESWQQGGQPLAPGFSGAAVALADTGEVVGMVTAAAGARGVSNGRMMPAEVMRRYWRDLDGLIPVPGHRPADRARLYRLVERAESAGLGGHWTQLYNAVRDPLDPRPPEGGFSSLRSAALFVLSELEGEEAVGTVIRFAERLEALLSASGAFAAPGTQLASPNAPFPTSGPHPTPIQAPFTQSDTQLPQPSSPFTPVGAPPEWTPILVDLHHSGAGDDRVRVEVSAYSGGRRHPIGSDTVPKDGLAEYVQRQIEAAFPFLTPGADELIAFALPRNWLDLPVDRWPSGPDDETPLGCSFPLVVTDHARRKNSTRHVLTRAWKRLDSVPGARVHRVECGDAEEPVKLRMRLRRPDACLAGFSTAPAAQRTRAHFDVTLVAPAPIVVWSREGCDSGPQEECAGGAGCAGKTFLDQLDSRVSGVPPAELPRHIMELREEAAAEEEHWARGIQLLWDDPRLFPDLPAAHSHSPVA</sequence>
<evidence type="ECO:0000313" key="4">
    <source>
        <dbReference type="Proteomes" id="UP001631957"/>
    </source>
</evidence>